<reference evidence="2" key="1">
    <citation type="submission" date="2023-11" db="EMBL/GenBank/DDBJ databases">
        <title>Genome assemblies of two species of porcelain crab, Petrolisthes cinctipes and Petrolisthes manimaculis (Anomura: Porcellanidae).</title>
        <authorList>
            <person name="Angst P."/>
        </authorList>
    </citation>
    <scope>NUCLEOTIDE SEQUENCE</scope>
    <source>
        <strain evidence="2">PB745_02</strain>
        <tissue evidence="2">Gill</tissue>
    </source>
</reference>
<dbReference type="SMART" id="SM00409">
    <property type="entry name" value="IG"/>
    <property type="match status" value="2"/>
</dbReference>
<gene>
    <name evidence="2" type="ORF">Pmani_032135</name>
</gene>
<dbReference type="InterPro" id="IPR013106">
    <property type="entry name" value="Ig_V-set"/>
</dbReference>
<dbReference type="Pfam" id="PF13927">
    <property type="entry name" value="Ig_3"/>
    <property type="match status" value="1"/>
</dbReference>
<dbReference type="PROSITE" id="PS50835">
    <property type="entry name" value="IG_LIKE"/>
    <property type="match status" value="2"/>
</dbReference>
<protein>
    <recommendedName>
        <fullName evidence="1">Ig-like domain-containing protein</fullName>
    </recommendedName>
</protein>
<dbReference type="EMBL" id="JAWZYT010004108">
    <property type="protein sequence ID" value="KAK4295293.1"/>
    <property type="molecule type" value="Genomic_DNA"/>
</dbReference>
<dbReference type="InterPro" id="IPR037448">
    <property type="entry name" value="Zig-8"/>
</dbReference>
<dbReference type="InterPro" id="IPR013783">
    <property type="entry name" value="Ig-like_fold"/>
</dbReference>
<dbReference type="Proteomes" id="UP001292094">
    <property type="component" value="Unassembled WGS sequence"/>
</dbReference>
<dbReference type="Pfam" id="PF07686">
    <property type="entry name" value="V-set"/>
    <property type="match status" value="1"/>
</dbReference>
<accession>A0AAE1TRB3</accession>
<sequence>MITTYPFTASGMAWLVVSWFRRRDWHILTTGIFTYTNDERFSVLHPEESDDWTLQLKYTTRRDNGTYECQLSTGTGVSSQFVNLYVVVPQASIMGSKDYHVQLGSTINLVCVIKHSPTPLQYVFWYHNDHMINYDTLRGGINVTTDTGPVKTQSNLVISDARYEDTGNYTCTAPNTQSASSNVYVSHGDKMAAIQRRKAGAGAGCLQVTCPWLWSLLWAAFLGLR</sequence>
<dbReference type="PANTHER" id="PTHR23279">
    <property type="entry name" value="DEFECTIVE PROBOSCIS EXTENSION RESPONSE DPR -RELATED"/>
    <property type="match status" value="1"/>
</dbReference>
<dbReference type="SUPFAM" id="SSF48726">
    <property type="entry name" value="Immunoglobulin"/>
    <property type="match status" value="2"/>
</dbReference>
<dbReference type="GO" id="GO:0032589">
    <property type="term" value="C:neuron projection membrane"/>
    <property type="evidence" value="ECO:0007669"/>
    <property type="project" value="TreeGrafter"/>
</dbReference>
<dbReference type="PANTHER" id="PTHR23279:SF45">
    <property type="entry name" value="DEFECTIVE PROBOSCIS EXTENSION RESPONSE 12, ISOFORM C"/>
    <property type="match status" value="1"/>
</dbReference>
<dbReference type="FunFam" id="2.60.40.10:FF:000533">
    <property type="entry name" value="Uncharacterized protein, isoform A"/>
    <property type="match status" value="1"/>
</dbReference>
<evidence type="ECO:0000259" key="1">
    <source>
        <dbReference type="PROSITE" id="PS50835"/>
    </source>
</evidence>
<dbReference type="SMART" id="SM00408">
    <property type="entry name" value="IGc2"/>
    <property type="match status" value="1"/>
</dbReference>
<dbReference type="InterPro" id="IPR007110">
    <property type="entry name" value="Ig-like_dom"/>
</dbReference>
<evidence type="ECO:0000313" key="2">
    <source>
        <dbReference type="EMBL" id="KAK4295293.1"/>
    </source>
</evidence>
<dbReference type="InterPro" id="IPR003599">
    <property type="entry name" value="Ig_sub"/>
</dbReference>
<name>A0AAE1TRB3_9EUCA</name>
<dbReference type="CDD" id="cd00096">
    <property type="entry name" value="Ig"/>
    <property type="match status" value="1"/>
</dbReference>
<keyword evidence="3" id="KW-1185">Reference proteome</keyword>
<organism evidence="2 3">
    <name type="scientific">Petrolisthes manimaculis</name>
    <dbReference type="NCBI Taxonomy" id="1843537"/>
    <lineage>
        <taxon>Eukaryota</taxon>
        <taxon>Metazoa</taxon>
        <taxon>Ecdysozoa</taxon>
        <taxon>Arthropoda</taxon>
        <taxon>Crustacea</taxon>
        <taxon>Multicrustacea</taxon>
        <taxon>Malacostraca</taxon>
        <taxon>Eumalacostraca</taxon>
        <taxon>Eucarida</taxon>
        <taxon>Decapoda</taxon>
        <taxon>Pleocyemata</taxon>
        <taxon>Anomura</taxon>
        <taxon>Galatheoidea</taxon>
        <taxon>Porcellanidae</taxon>
        <taxon>Petrolisthes</taxon>
    </lineage>
</organism>
<proteinExistence type="predicted"/>
<feature type="domain" description="Ig-like" evidence="1">
    <location>
        <begin position="89"/>
        <end position="186"/>
    </location>
</feature>
<dbReference type="Gene3D" id="2.60.40.10">
    <property type="entry name" value="Immunoglobulins"/>
    <property type="match status" value="2"/>
</dbReference>
<feature type="domain" description="Ig-like" evidence="1">
    <location>
        <begin position="17"/>
        <end position="85"/>
    </location>
</feature>
<dbReference type="SMART" id="SM00406">
    <property type="entry name" value="IGv"/>
    <property type="match status" value="1"/>
</dbReference>
<dbReference type="InterPro" id="IPR003598">
    <property type="entry name" value="Ig_sub2"/>
</dbReference>
<comment type="caution">
    <text evidence="2">The sequence shown here is derived from an EMBL/GenBank/DDBJ whole genome shotgun (WGS) entry which is preliminary data.</text>
</comment>
<dbReference type="InterPro" id="IPR036179">
    <property type="entry name" value="Ig-like_dom_sf"/>
</dbReference>
<dbReference type="AlphaFoldDB" id="A0AAE1TRB3"/>
<evidence type="ECO:0000313" key="3">
    <source>
        <dbReference type="Proteomes" id="UP001292094"/>
    </source>
</evidence>
<dbReference type="GO" id="GO:0050808">
    <property type="term" value="P:synapse organization"/>
    <property type="evidence" value="ECO:0007669"/>
    <property type="project" value="TreeGrafter"/>
</dbReference>